<dbReference type="GO" id="GO:0016740">
    <property type="term" value="F:transferase activity"/>
    <property type="evidence" value="ECO:0007669"/>
    <property type="project" value="UniProtKB-KW"/>
</dbReference>
<dbReference type="GO" id="GO:0050566">
    <property type="term" value="F:asparaginyl-tRNA synthase (glutamine-hydrolyzing) activity"/>
    <property type="evidence" value="ECO:0007669"/>
    <property type="project" value="RHEA"/>
</dbReference>
<dbReference type="InterPro" id="IPR036113">
    <property type="entry name" value="Asp/Glu-ADT_sf_sub_c"/>
</dbReference>
<evidence type="ECO:0000313" key="2">
    <source>
        <dbReference type="EMBL" id="STY29112.1"/>
    </source>
</evidence>
<dbReference type="STRING" id="1122170.GCA_000701265_01191"/>
<dbReference type="GO" id="GO:0005524">
    <property type="term" value="F:ATP binding"/>
    <property type="evidence" value="ECO:0007669"/>
    <property type="project" value="UniProtKB-KW"/>
</dbReference>
<protein>
    <recommendedName>
        <fullName evidence="1">Aspartyl/glutamyl-tRNA(Asn/Gln) amidotransferase subunit C</fullName>
        <shortName evidence="1">Asp/Glu-ADT subunit C</shortName>
        <ecNumber evidence="1">6.3.5.-</ecNumber>
    </recommendedName>
</protein>
<dbReference type="AlphaFoldDB" id="A0A378LTD2"/>
<dbReference type="Gene3D" id="1.10.20.60">
    <property type="entry name" value="Glu-tRNAGln amidotransferase C subunit, N-terminal domain"/>
    <property type="match status" value="1"/>
</dbReference>
<keyword evidence="1 2" id="KW-0436">Ligase</keyword>
<dbReference type="GO" id="GO:0006412">
    <property type="term" value="P:translation"/>
    <property type="evidence" value="ECO:0007669"/>
    <property type="project" value="UniProtKB-UniRule"/>
</dbReference>
<keyword evidence="1" id="KW-0547">Nucleotide-binding</keyword>
<keyword evidence="1" id="KW-0067">ATP-binding</keyword>
<keyword evidence="1" id="KW-0648">Protein biosynthesis</keyword>
<keyword evidence="2" id="KW-0808">Transferase</keyword>
<sequence length="98" mass="11233">MTLSAKDLEKIAQLAYLDTAQEHSSKLMDDLNAIMNFVDQLGSLNTQDIEPLFHPLALNQRLRPDNITENNCLNQLKKQAPHFEQDLYLVPQVIDQDK</sequence>
<evidence type="ECO:0000313" key="3">
    <source>
        <dbReference type="Proteomes" id="UP000255297"/>
    </source>
</evidence>
<dbReference type="SUPFAM" id="SSF141000">
    <property type="entry name" value="Glu-tRNAGln amidotransferase C subunit"/>
    <property type="match status" value="1"/>
</dbReference>
<reference evidence="2 3" key="1">
    <citation type="submission" date="2018-06" db="EMBL/GenBank/DDBJ databases">
        <authorList>
            <consortium name="Pathogen Informatics"/>
            <person name="Doyle S."/>
        </authorList>
    </citation>
    <scope>NUCLEOTIDE SEQUENCE [LARGE SCALE GENOMIC DNA]</scope>
    <source>
        <strain evidence="2 3">NCTC11532</strain>
    </source>
</reference>
<comment type="function">
    <text evidence="1">Allows the formation of correctly charged Asn-tRNA(Asn) or Gln-tRNA(Gln) through the transamidation of misacylated Asp-tRNA(Asn) or Glu-tRNA(Gln) in organisms which lack either or both of asparaginyl-tRNA or glutaminyl-tRNA synthetases. The reaction takes place in the presence of glutamine and ATP through an activated phospho-Asp-tRNA(Asn) or phospho-Glu-tRNA(Gln).</text>
</comment>
<comment type="catalytic activity">
    <reaction evidence="1">
        <text>L-aspartyl-tRNA(Asn) + L-glutamine + ATP + H2O = L-asparaginyl-tRNA(Asn) + L-glutamate + ADP + phosphate + 2 H(+)</text>
        <dbReference type="Rhea" id="RHEA:14513"/>
        <dbReference type="Rhea" id="RHEA-COMP:9674"/>
        <dbReference type="Rhea" id="RHEA-COMP:9677"/>
        <dbReference type="ChEBI" id="CHEBI:15377"/>
        <dbReference type="ChEBI" id="CHEBI:15378"/>
        <dbReference type="ChEBI" id="CHEBI:29985"/>
        <dbReference type="ChEBI" id="CHEBI:30616"/>
        <dbReference type="ChEBI" id="CHEBI:43474"/>
        <dbReference type="ChEBI" id="CHEBI:58359"/>
        <dbReference type="ChEBI" id="CHEBI:78515"/>
        <dbReference type="ChEBI" id="CHEBI:78516"/>
        <dbReference type="ChEBI" id="CHEBI:456216"/>
    </reaction>
</comment>
<dbReference type="Proteomes" id="UP000255297">
    <property type="component" value="Unassembled WGS sequence"/>
</dbReference>
<proteinExistence type="inferred from homology"/>
<gene>
    <name evidence="1" type="primary">gatC</name>
    <name evidence="2" type="ORF">NCTC11532_01295</name>
</gene>
<dbReference type="Pfam" id="PF02686">
    <property type="entry name" value="GatC"/>
    <property type="match status" value="1"/>
</dbReference>
<dbReference type="EMBL" id="UGPB01000001">
    <property type="protein sequence ID" value="STY29112.1"/>
    <property type="molecule type" value="Genomic_DNA"/>
</dbReference>
<dbReference type="InterPro" id="IPR003837">
    <property type="entry name" value="GatC"/>
</dbReference>
<organism evidence="2 3">
    <name type="scientific">Legionella wadsworthii</name>
    <dbReference type="NCBI Taxonomy" id="28088"/>
    <lineage>
        <taxon>Bacteria</taxon>
        <taxon>Pseudomonadati</taxon>
        <taxon>Pseudomonadota</taxon>
        <taxon>Gammaproteobacteria</taxon>
        <taxon>Legionellales</taxon>
        <taxon>Legionellaceae</taxon>
        <taxon>Legionella</taxon>
    </lineage>
</organism>
<comment type="catalytic activity">
    <reaction evidence="1">
        <text>L-glutamyl-tRNA(Gln) + L-glutamine + ATP + H2O = L-glutaminyl-tRNA(Gln) + L-glutamate + ADP + phosphate + H(+)</text>
        <dbReference type="Rhea" id="RHEA:17521"/>
        <dbReference type="Rhea" id="RHEA-COMP:9681"/>
        <dbReference type="Rhea" id="RHEA-COMP:9684"/>
        <dbReference type="ChEBI" id="CHEBI:15377"/>
        <dbReference type="ChEBI" id="CHEBI:15378"/>
        <dbReference type="ChEBI" id="CHEBI:29985"/>
        <dbReference type="ChEBI" id="CHEBI:30616"/>
        <dbReference type="ChEBI" id="CHEBI:43474"/>
        <dbReference type="ChEBI" id="CHEBI:58359"/>
        <dbReference type="ChEBI" id="CHEBI:78520"/>
        <dbReference type="ChEBI" id="CHEBI:78521"/>
        <dbReference type="ChEBI" id="CHEBI:456216"/>
    </reaction>
</comment>
<dbReference type="GO" id="GO:0070681">
    <property type="term" value="P:glutaminyl-tRNAGln biosynthesis via transamidation"/>
    <property type="evidence" value="ECO:0007669"/>
    <property type="project" value="TreeGrafter"/>
</dbReference>
<comment type="similarity">
    <text evidence="1">Belongs to the GatC family.</text>
</comment>
<dbReference type="GO" id="GO:0050567">
    <property type="term" value="F:glutaminyl-tRNA synthase (glutamine-hydrolyzing) activity"/>
    <property type="evidence" value="ECO:0007669"/>
    <property type="project" value="UniProtKB-UniRule"/>
</dbReference>
<dbReference type="PANTHER" id="PTHR15004:SF0">
    <property type="entry name" value="GLUTAMYL-TRNA(GLN) AMIDOTRANSFERASE SUBUNIT C, MITOCHONDRIAL"/>
    <property type="match status" value="1"/>
</dbReference>
<name>A0A378LTD2_9GAMM</name>
<dbReference type="GO" id="GO:0006450">
    <property type="term" value="P:regulation of translational fidelity"/>
    <property type="evidence" value="ECO:0007669"/>
    <property type="project" value="InterPro"/>
</dbReference>
<dbReference type="PANTHER" id="PTHR15004">
    <property type="entry name" value="GLUTAMYL-TRNA(GLN) AMIDOTRANSFERASE SUBUNIT C, MITOCHONDRIAL"/>
    <property type="match status" value="1"/>
</dbReference>
<dbReference type="OrthoDB" id="9794326at2"/>
<dbReference type="EC" id="6.3.5.-" evidence="1"/>
<keyword evidence="3" id="KW-1185">Reference proteome</keyword>
<comment type="subunit">
    <text evidence="1">Heterotrimer of A, B and C subunits.</text>
</comment>
<dbReference type="NCBIfam" id="TIGR00135">
    <property type="entry name" value="gatC"/>
    <property type="match status" value="1"/>
</dbReference>
<dbReference type="HAMAP" id="MF_00122">
    <property type="entry name" value="GatC"/>
    <property type="match status" value="1"/>
</dbReference>
<dbReference type="RefSeq" id="WP_031566110.1">
    <property type="nucleotide sequence ID" value="NZ_CAAAIS010000010.1"/>
</dbReference>
<accession>A0A378LTD2</accession>
<evidence type="ECO:0000256" key="1">
    <source>
        <dbReference type="HAMAP-Rule" id="MF_00122"/>
    </source>
</evidence>